<feature type="transmembrane region" description="Helical" evidence="7">
    <location>
        <begin position="382"/>
        <end position="409"/>
    </location>
</feature>
<dbReference type="Pfam" id="PF05977">
    <property type="entry name" value="MFS_3"/>
    <property type="match status" value="1"/>
</dbReference>
<dbReference type="AlphaFoldDB" id="A0A402BJ42"/>
<dbReference type="PANTHER" id="PTHR23513:SF9">
    <property type="entry name" value="ENTEROBACTIN EXPORTER ENTS"/>
    <property type="match status" value="1"/>
</dbReference>
<evidence type="ECO:0000256" key="1">
    <source>
        <dbReference type="ARBA" id="ARBA00004651"/>
    </source>
</evidence>
<comment type="subcellular location">
    <subcellularLocation>
        <location evidence="1">Cell membrane</location>
        <topology evidence="1">Multi-pass membrane protein</topology>
    </subcellularLocation>
</comment>
<organism evidence="8 9">
    <name type="scientific">Dictyobacter alpinus</name>
    <dbReference type="NCBI Taxonomy" id="2014873"/>
    <lineage>
        <taxon>Bacteria</taxon>
        <taxon>Bacillati</taxon>
        <taxon>Chloroflexota</taxon>
        <taxon>Ktedonobacteria</taxon>
        <taxon>Ktedonobacterales</taxon>
        <taxon>Dictyobacteraceae</taxon>
        <taxon>Dictyobacter</taxon>
    </lineage>
</organism>
<dbReference type="PANTHER" id="PTHR23513">
    <property type="entry name" value="INTEGRAL MEMBRANE EFFLUX PROTEIN-RELATED"/>
    <property type="match status" value="1"/>
</dbReference>
<keyword evidence="4 7" id="KW-0812">Transmembrane</keyword>
<feature type="transmembrane region" description="Helical" evidence="7">
    <location>
        <begin position="270"/>
        <end position="291"/>
    </location>
</feature>
<comment type="caution">
    <text evidence="8">The sequence shown here is derived from an EMBL/GenBank/DDBJ whole genome shotgun (WGS) entry which is preliminary data.</text>
</comment>
<evidence type="ECO:0000256" key="2">
    <source>
        <dbReference type="ARBA" id="ARBA00022448"/>
    </source>
</evidence>
<evidence type="ECO:0000256" key="3">
    <source>
        <dbReference type="ARBA" id="ARBA00022475"/>
    </source>
</evidence>
<feature type="transmembrane region" description="Helical" evidence="7">
    <location>
        <begin position="158"/>
        <end position="182"/>
    </location>
</feature>
<dbReference type="InterPro" id="IPR010290">
    <property type="entry name" value="TM_effector"/>
</dbReference>
<dbReference type="EMBL" id="BIFT01000002">
    <property type="protein sequence ID" value="GCE31383.1"/>
    <property type="molecule type" value="Genomic_DNA"/>
</dbReference>
<feature type="transmembrane region" description="Helical" evidence="7">
    <location>
        <begin position="62"/>
        <end position="82"/>
    </location>
</feature>
<dbReference type="GO" id="GO:0005886">
    <property type="term" value="C:plasma membrane"/>
    <property type="evidence" value="ECO:0007669"/>
    <property type="project" value="UniProtKB-SubCell"/>
</dbReference>
<protein>
    <submittedName>
        <fullName evidence="8">MFS transporter</fullName>
    </submittedName>
</protein>
<dbReference type="SUPFAM" id="SSF103473">
    <property type="entry name" value="MFS general substrate transporter"/>
    <property type="match status" value="2"/>
</dbReference>
<feature type="transmembrane region" description="Helical" evidence="7">
    <location>
        <begin position="237"/>
        <end position="258"/>
    </location>
</feature>
<dbReference type="RefSeq" id="WP_161982638.1">
    <property type="nucleotide sequence ID" value="NZ_BIFT01000002.1"/>
</dbReference>
<proteinExistence type="predicted"/>
<keyword evidence="2" id="KW-0813">Transport</keyword>
<feature type="transmembrane region" description="Helical" evidence="7">
    <location>
        <begin position="119"/>
        <end position="137"/>
    </location>
</feature>
<evidence type="ECO:0000313" key="8">
    <source>
        <dbReference type="EMBL" id="GCE31383.1"/>
    </source>
</evidence>
<evidence type="ECO:0000256" key="6">
    <source>
        <dbReference type="ARBA" id="ARBA00023136"/>
    </source>
</evidence>
<reference evidence="9" key="1">
    <citation type="submission" date="2018-12" db="EMBL/GenBank/DDBJ databases">
        <title>Tengunoibacter tsumagoiensis gen. nov., sp. nov., Dictyobacter kobayashii sp. nov., D. alpinus sp. nov., and D. joshuensis sp. nov. and description of Dictyobacteraceae fam. nov. within the order Ktedonobacterales isolated from Tengu-no-mugimeshi.</title>
        <authorList>
            <person name="Wang C.M."/>
            <person name="Zheng Y."/>
            <person name="Sakai Y."/>
            <person name="Toyoda A."/>
            <person name="Minakuchi Y."/>
            <person name="Abe K."/>
            <person name="Yokota A."/>
            <person name="Yabe S."/>
        </authorList>
    </citation>
    <scope>NUCLEOTIDE SEQUENCE [LARGE SCALE GENOMIC DNA]</scope>
    <source>
        <strain evidence="9">Uno16</strain>
    </source>
</reference>
<evidence type="ECO:0000256" key="4">
    <source>
        <dbReference type="ARBA" id="ARBA00022692"/>
    </source>
</evidence>
<sequence length="425" mass="46812">MRTRFPALQSRDFRLLWGGQLFSGIGTQMQIIAINWHAYQLLRGQAFHFSLFQWHFALDTQALGLGLLGLIRVVPIFLFALFGGMLADRYDRRLLVLWAQIISAICSGLLALLTFTGQITVVLLYILTALGVAITAFDEPAQNALYPELVADEDLPNAATLYSLLWNIGTIVGPLLATLLLVVTNLGSIYLCNALSFLVALVTVFAMRYRGKSQPAQMEQSWRMMGEGLRFASQTRMIWSSMLLDCGATFFASARMMLPLVADRVLHAGVVGYGLLGTAQPLGSILTGFTLVIRKPIQHQGRVLLISVALYGLATALFGLSPFFWLSYVLFALTGVGDTISTVVRSMIRLEWTPEAMRGRINAIHMMVAFGGPQVGELEAGLLTALSSVSFTLISGGLVALLLVGWTAWRYPDLRTYKYEPRYKG</sequence>
<dbReference type="Gene3D" id="1.20.1250.20">
    <property type="entry name" value="MFS general substrate transporter like domains"/>
    <property type="match status" value="2"/>
</dbReference>
<feature type="transmembrane region" description="Helical" evidence="7">
    <location>
        <begin position="303"/>
        <end position="320"/>
    </location>
</feature>
<name>A0A402BJ42_9CHLR</name>
<feature type="transmembrane region" description="Helical" evidence="7">
    <location>
        <begin position="94"/>
        <end position="113"/>
    </location>
</feature>
<keyword evidence="9" id="KW-1185">Reference proteome</keyword>
<feature type="transmembrane region" description="Helical" evidence="7">
    <location>
        <begin position="21"/>
        <end position="42"/>
    </location>
</feature>
<evidence type="ECO:0000256" key="7">
    <source>
        <dbReference type="SAM" id="Phobius"/>
    </source>
</evidence>
<gene>
    <name evidence="8" type="ORF">KDA_68670</name>
</gene>
<keyword evidence="3" id="KW-1003">Cell membrane</keyword>
<feature type="transmembrane region" description="Helical" evidence="7">
    <location>
        <begin position="188"/>
        <end position="209"/>
    </location>
</feature>
<keyword evidence="6 7" id="KW-0472">Membrane</keyword>
<evidence type="ECO:0000256" key="5">
    <source>
        <dbReference type="ARBA" id="ARBA00022989"/>
    </source>
</evidence>
<dbReference type="Proteomes" id="UP000287171">
    <property type="component" value="Unassembled WGS sequence"/>
</dbReference>
<evidence type="ECO:0000313" key="9">
    <source>
        <dbReference type="Proteomes" id="UP000287171"/>
    </source>
</evidence>
<accession>A0A402BJ42</accession>
<keyword evidence="5 7" id="KW-1133">Transmembrane helix</keyword>
<dbReference type="InterPro" id="IPR036259">
    <property type="entry name" value="MFS_trans_sf"/>
</dbReference>
<dbReference type="CDD" id="cd06173">
    <property type="entry name" value="MFS_MefA_like"/>
    <property type="match status" value="1"/>
</dbReference>